<proteinExistence type="predicted"/>
<feature type="compositionally biased region" description="Basic and acidic residues" evidence="1">
    <location>
        <begin position="1"/>
        <end position="14"/>
    </location>
</feature>
<evidence type="ECO:0000256" key="1">
    <source>
        <dbReference type="SAM" id="MobiDB-lite"/>
    </source>
</evidence>
<feature type="compositionally biased region" description="Basic and acidic residues" evidence="1">
    <location>
        <begin position="21"/>
        <end position="33"/>
    </location>
</feature>
<keyword evidence="3" id="KW-1185">Reference proteome</keyword>
<dbReference type="EMBL" id="JAHQIW010001664">
    <property type="protein sequence ID" value="KAJ1353289.1"/>
    <property type="molecule type" value="Genomic_DNA"/>
</dbReference>
<evidence type="ECO:0000313" key="2">
    <source>
        <dbReference type="EMBL" id="KAJ1353289.1"/>
    </source>
</evidence>
<protein>
    <submittedName>
        <fullName evidence="2">Uncharacterized protein</fullName>
    </submittedName>
</protein>
<organism evidence="2 3">
    <name type="scientific">Parelaphostrongylus tenuis</name>
    <name type="common">Meningeal worm</name>
    <dbReference type="NCBI Taxonomy" id="148309"/>
    <lineage>
        <taxon>Eukaryota</taxon>
        <taxon>Metazoa</taxon>
        <taxon>Ecdysozoa</taxon>
        <taxon>Nematoda</taxon>
        <taxon>Chromadorea</taxon>
        <taxon>Rhabditida</taxon>
        <taxon>Rhabditina</taxon>
        <taxon>Rhabditomorpha</taxon>
        <taxon>Strongyloidea</taxon>
        <taxon>Metastrongylidae</taxon>
        <taxon>Parelaphostrongylus</taxon>
    </lineage>
</organism>
<sequence length="54" mass="6453">MQEKVEPLQYRRGDSQIQNRTCDDRQKVQEKNGRKERKFSGISTEIMEPQDVEL</sequence>
<accession>A0AAD5QKY5</accession>
<name>A0AAD5QKY5_PARTN</name>
<evidence type="ECO:0000313" key="3">
    <source>
        <dbReference type="Proteomes" id="UP001196413"/>
    </source>
</evidence>
<reference evidence="2" key="1">
    <citation type="submission" date="2021-06" db="EMBL/GenBank/DDBJ databases">
        <title>Parelaphostrongylus tenuis whole genome reference sequence.</title>
        <authorList>
            <person name="Garwood T.J."/>
            <person name="Larsen P.A."/>
            <person name="Fountain-Jones N.M."/>
            <person name="Garbe J.R."/>
            <person name="Macchietto M.G."/>
            <person name="Kania S.A."/>
            <person name="Gerhold R.W."/>
            <person name="Richards J.E."/>
            <person name="Wolf T.M."/>
        </authorList>
    </citation>
    <scope>NUCLEOTIDE SEQUENCE</scope>
    <source>
        <strain evidence="2">MNPRO001-30</strain>
        <tissue evidence="2">Meninges</tissue>
    </source>
</reference>
<feature type="region of interest" description="Disordered" evidence="1">
    <location>
        <begin position="1"/>
        <end position="54"/>
    </location>
</feature>
<comment type="caution">
    <text evidence="2">The sequence shown here is derived from an EMBL/GenBank/DDBJ whole genome shotgun (WGS) entry which is preliminary data.</text>
</comment>
<dbReference type="AlphaFoldDB" id="A0AAD5QKY5"/>
<gene>
    <name evidence="2" type="ORF">KIN20_009888</name>
</gene>
<dbReference type="Proteomes" id="UP001196413">
    <property type="component" value="Unassembled WGS sequence"/>
</dbReference>